<feature type="signal peptide" evidence="1">
    <location>
        <begin position="1"/>
        <end position="16"/>
    </location>
</feature>
<reference evidence="2" key="1">
    <citation type="submission" date="2021-02" db="EMBL/GenBank/DDBJ databases">
        <authorList>
            <person name="Nowell W R."/>
        </authorList>
    </citation>
    <scope>NUCLEOTIDE SEQUENCE</scope>
</reference>
<keyword evidence="1" id="KW-0732">Signal</keyword>
<proteinExistence type="predicted"/>
<dbReference type="EMBL" id="CAJNOT010001877">
    <property type="protein sequence ID" value="CAF1259142.1"/>
    <property type="molecule type" value="Genomic_DNA"/>
</dbReference>
<gene>
    <name evidence="2" type="ORF">ZHD862_LOCUS25808</name>
</gene>
<protein>
    <submittedName>
        <fullName evidence="2">Uncharacterized protein</fullName>
    </submittedName>
</protein>
<accession>A0A815ALN4</accession>
<dbReference type="Proteomes" id="UP000663864">
    <property type="component" value="Unassembled WGS sequence"/>
</dbReference>
<organism evidence="2 3">
    <name type="scientific">Rotaria sordida</name>
    <dbReference type="NCBI Taxonomy" id="392033"/>
    <lineage>
        <taxon>Eukaryota</taxon>
        <taxon>Metazoa</taxon>
        <taxon>Spiralia</taxon>
        <taxon>Gnathifera</taxon>
        <taxon>Rotifera</taxon>
        <taxon>Eurotatoria</taxon>
        <taxon>Bdelloidea</taxon>
        <taxon>Philodinida</taxon>
        <taxon>Philodinidae</taxon>
        <taxon>Rotaria</taxon>
    </lineage>
</organism>
<feature type="chain" id="PRO_5032300672" evidence="1">
    <location>
        <begin position="17"/>
        <end position="319"/>
    </location>
</feature>
<sequence>MLIIVLFLTIWRAVNTNDDSLYSLACSNSNQTCILYKIDIDLSSGRAISNEIANWHQSNIIDGFGSIAGFKNENTSYIIITTSCDSQANLINLNDLSQPPLSRTMKTSCTQPTHSLADRYLLALGTIHNDVGGSFPESLYVFDALSEQWNYEIVNFGNIFSGKYQVLHPSTGFSSLNLNAAEPILYVILYNLVNDTRHILSIRIESGQWTLKEIGNNLLANFAYSTELNAPISDCSMSGICVLNFKNNRWDLFLPIPNFSDFIDWTFSVDKQCMYFITKQNVTVIDLSNKVSFHYRVLPLIEQSGNIDSIDKTIVFNKN</sequence>
<evidence type="ECO:0000313" key="3">
    <source>
        <dbReference type="Proteomes" id="UP000663864"/>
    </source>
</evidence>
<comment type="caution">
    <text evidence="2">The sequence shown here is derived from an EMBL/GenBank/DDBJ whole genome shotgun (WGS) entry which is preliminary data.</text>
</comment>
<dbReference type="AlphaFoldDB" id="A0A815ALN4"/>
<name>A0A815ALN4_9BILA</name>
<evidence type="ECO:0000256" key="1">
    <source>
        <dbReference type="SAM" id="SignalP"/>
    </source>
</evidence>
<evidence type="ECO:0000313" key="2">
    <source>
        <dbReference type="EMBL" id="CAF1259142.1"/>
    </source>
</evidence>